<dbReference type="EMBL" id="CP003746">
    <property type="protein sequence ID" value="AFU98605.1"/>
    <property type="molecule type" value="Genomic_DNA"/>
</dbReference>
<dbReference type="InterPro" id="IPR017946">
    <property type="entry name" value="PLC-like_Pdiesterase_TIM-brl"/>
</dbReference>
<sequence length="238" mass="26573">MPNPLFNIAHRGGKSGPENSLASIRDAVALGVDAVEIDVWALQDQIWVTHDRRLGRTIAGSGLIEQLTADELAALRLNNGEPLPTLPQVHALTRGRCLLNVEIKGPETASPLCRWIKQQVQLGQASYEDFLISSFDHVQLLYCMERLPEVRRAVLVEGIPLRVKDLCESLKAWAFNPSLSFINRDLVQAAKRAGLKVFVYTVNHPEDWAWLSELGVDGVFTDVPERLIDYNASVDERK</sequence>
<dbReference type="Proteomes" id="UP000000466">
    <property type="component" value="Chromosome"/>
</dbReference>
<dbReference type="CDD" id="cd08556">
    <property type="entry name" value="GDPD"/>
    <property type="match status" value="1"/>
</dbReference>
<dbReference type="KEGG" id="saga:M5M_07050"/>
<dbReference type="PANTHER" id="PTHR46211:SF1">
    <property type="entry name" value="GLYCEROPHOSPHODIESTER PHOSPHODIESTERASE, CYTOPLASMIC"/>
    <property type="match status" value="1"/>
</dbReference>
<evidence type="ECO:0000313" key="3">
    <source>
        <dbReference type="Proteomes" id="UP000000466"/>
    </source>
</evidence>
<protein>
    <submittedName>
        <fullName evidence="2">Glycerophosphoryl diester phosphodiesterase</fullName>
    </submittedName>
</protein>
<dbReference type="RefSeq" id="WP_015046778.1">
    <property type="nucleotide sequence ID" value="NC_018868.3"/>
</dbReference>
<feature type="domain" description="GP-PDE" evidence="1">
    <location>
        <begin position="5"/>
        <end position="231"/>
    </location>
</feature>
<dbReference type="PROSITE" id="PS51704">
    <property type="entry name" value="GP_PDE"/>
    <property type="match status" value="1"/>
</dbReference>
<dbReference type="STRING" id="1117647.M5M_07050"/>
<dbReference type="GO" id="GO:0006629">
    <property type="term" value="P:lipid metabolic process"/>
    <property type="evidence" value="ECO:0007669"/>
    <property type="project" value="InterPro"/>
</dbReference>
<dbReference type="Pfam" id="PF03009">
    <property type="entry name" value="GDPD"/>
    <property type="match status" value="1"/>
</dbReference>
<dbReference type="InterPro" id="IPR030395">
    <property type="entry name" value="GP_PDE_dom"/>
</dbReference>
<evidence type="ECO:0000313" key="2">
    <source>
        <dbReference type="EMBL" id="AFU98605.1"/>
    </source>
</evidence>
<dbReference type="GO" id="GO:0008081">
    <property type="term" value="F:phosphoric diester hydrolase activity"/>
    <property type="evidence" value="ECO:0007669"/>
    <property type="project" value="InterPro"/>
</dbReference>
<gene>
    <name evidence="2" type="ordered locus">M5M_07050</name>
</gene>
<name>K4KK51_SIMAS</name>
<accession>K4KK51</accession>
<reference evidence="2 3" key="1">
    <citation type="journal article" date="2013" name="Genome Announc.">
        <title>Complete genome sequence of Simiduia agarivorans SA1(T), a marine bacterium able to degrade a variety of polysaccharides.</title>
        <authorList>
            <person name="Lin S.Y."/>
            <person name="Shieh W.Y."/>
            <person name="Chen J.S."/>
            <person name="Tang S.L."/>
        </authorList>
    </citation>
    <scope>NUCLEOTIDE SEQUENCE [LARGE SCALE GENOMIC DNA]</scope>
    <source>
        <strain evidence="3">DSM 21679 / JCM 13881 / BCRC 17597 / SA1</strain>
    </source>
</reference>
<dbReference type="Gene3D" id="3.20.20.190">
    <property type="entry name" value="Phosphatidylinositol (PI) phosphodiesterase"/>
    <property type="match status" value="1"/>
</dbReference>
<organism evidence="2 3">
    <name type="scientific">Simiduia agarivorans (strain DSM 21679 / JCM 13881 / BCRC 17597 / SA1)</name>
    <dbReference type="NCBI Taxonomy" id="1117647"/>
    <lineage>
        <taxon>Bacteria</taxon>
        <taxon>Pseudomonadati</taxon>
        <taxon>Pseudomonadota</taxon>
        <taxon>Gammaproteobacteria</taxon>
        <taxon>Cellvibrionales</taxon>
        <taxon>Cellvibrionaceae</taxon>
        <taxon>Simiduia</taxon>
    </lineage>
</organism>
<dbReference type="HOGENOM" id="CLU_030006_3_2_6"/>
<dbReference type="AlphaFoldDB" id="K4KK51"/>
<dbReference type="PANTHER" id="PTHR46211">
    <property type="entry name" value="GLYCEROPHOSPHORYL DIESTER PHOSPHODIESTERASE"/>
    <property type="match status" value="1"/>
</dbReference>
<evidence type="ECO:0000259" key="1">
    <source>
        <dbReference type="PROSITE" id="PS51704"/>
    </source>
</evidence>
<dbReference type="SUPFAM" id="SSF51695">
    <property type="entry name" value="PLC-like phosphodiesterases"/>
    <property type="match status" value="1"/>
</dbReference>
<dbReference type="eggNOG" id="COG0584">
    <property type="taxonomic scope" value="Bacteria"/>
</dbReference>
<dbReference type="OrthoDB" id="9795622at2"/>
<proteinExistence type="predicted"/>
<keyword evidence="3" id="KW-1185">Reference proteome</keyword>